<feature type="compositionally biased region" description="Polar residues" evidence="2">
    <location>
        <begin position="159"/>
        <end position="168"/>
    </location>
</feature>
<protein>
    <submittedName>
        <fullName evidence="3">Uncharacterized protein</fullName>
    </submittedName>
</protein>
<feature type="region of interest" description="Disordered" evidence="2">
    <location>
        <begin position="1428"/>
        <end position="1455"/>
    </location>
</feature>
<feature type="compositionally biased region" description="Basic and acidic residues" evidence="2">
    <location>
        <begin position="962"/>
        <end position="975"/>
    </location>
</feature>
<feature type="compositionally biased region" description="Basic and acidic residues" evidence="2">
    <location>
        <begin position="633"/>
        <end position="647"/>
    </location>
</feature>
<organism evidence="3 4">
    <name type="scientific">Candida metapsilosis</name>
    <dbReference type="NCBI Taxonomy" id="273372"/>
    <lineage>
        <taxon>Eukaryota</taxon>
        <taxon>Fungi</taxon>
        <taxon>Dikarya</taxon>
        <taxon>Ascomycota</taxon>
        <taxon>Saccharomycotina</taxon>
        <taxon>Pichiomycetes</taxon>
        <taxon>Debaryomycetaceae</taxon>
        <taxon>Candida/Lodderomyces clade</taxon>
        <taxon>Candida</taxon>
    </lineage>
</organism>
<feature type="compositionally biased region" description="Acidic residues" evidence="2">
    <location>
        <begin position="825"/>
        <end position="839"/>
    </location>
</feature>
<feature type="region of interest" description="Disordered" evidence="2">
    <location>
        <begin position="759"/>
        <end position="793"/>
    </location>
</feature>
<evidence type="ECO:0000313" key="3">
    <source>
        <dbReference type="EMBL" id="KAG5416901.1"/>
    </source>
</evidence>
<feature type="region of interest" description="Disordered" evidence="2">
    <location>
        <begin position="1470"/>
        <end position="1529"/>
    </location>
</feature>
<feature type="compositionally biased region" description="Basic and acidic residues" evidence="2">
    <location>
        <begin position="569"/>
        <end position="579"/>
    </location>
</feature>
<feature type="compositionally biased region" description="Low complexity" evidence="2">
    <location>
        <begin position="811"/>
        <end position="824"/>
    </location>
</feature>
<feature type="compositionally biased region" description="Basic and acidic residues" evidence="2">
    <location>
        <begin position="1309"/>
        <end position="1318"/>
    </location>
</feature>
<feature type="compositionally biased region" description="Basic and acidic residues" evidence="2">
    <location>
        <begin position="989"/>
        <end position="1004"/>
    </location>
</feature>
<feature type="compositionally biased region" description="Acidic residues" evidence="2">
    <location>
        <begin position="365"/>
        <end position="396"/>
    </location>
</feature>
<reference evidence="3 4" key="1">
    <citation type="submission" date="2020-12" db="EMBL/GenBank/DDBJ databases">
        <title>Effect of drift, selection, and recombination on the evolution of hybrid genomes in Candida yeast pathogens.</title>
        <authorList>
            <person name="Mixao V."/>
            <person name="Ksiezopolska E."/>
            <person name="Saus E."/>
            <person name="Boekhout T."/>
            <person name="Gacser A."/>
            <person name="Gabaldon T."/>
        </authorList>
    </citation>
    <scope>NUCLEOTIDE SEQUENCE [LARGE SCALE GENOMIC DNA]</scope>
    <source>
        <strain evidence="3 4">BP57</strain>
    </source>
</reference>
<feature type="compositionally biased region" description="Basic and acidic residues" evidence="2">
    <location>
        <begin position="1558"/>
        <end position="1567"/>
    </location>
</feature>
<feature type="compositionally biased region" description="Low complexity" evidence="2">
    <location>
        <begin position="1694"/>
        <end position="1726"/>
    </location>
</feature>
<feature type="compositionally biased region" description="Basic and acidic residues" evidence="2">
    <location>
        <begin position="657"/>
        <end position="666"/>
    </location>
</feature>
<feature type="compositionally biased region" description="Acidic residues" evidence="2">
    <location>
        <begin position="182"/>
        <end position="202"/>
    </location>
</feature>
<feature type="region of interest" description="Disordered" evidence="2">
    <location>
        <begin position="811"/>
        <end position="1135"/>
    </location>
</feature>
<feature type="compositionally biased region" description="Polar residues" evidence="2">
    <location>
        <begin position="496"/>
        <end position="506"/>
    </location>
</feature>
<feature type="compositionally biased region" description="Acidic residues" evidence="2">
    <location>
        <begin position="535"/>
        <end position="546"/>
    </location>
</feature>
<feature type="compositionally biased region" description="Basic residues" evidence="2">
    <location>
        <begin position="1757"/>
        <end position="1771"/>
    </location>
</feature>
<dbReference type="OrthoDB" id="4026626at2759"/>
<feature type="region of interest" description="Disordered" evidence="2">
    <location>
        <begin position="1785"/>
        <end position="1838"/>
    </location>
</feature>
<feature type="region of interest" description="Disordered" evidence="2">
    <location>
        <begin position="280"/>
        <end position="396"/>
    </location>
</feature>
<comment type="caution">
    <text evidence="3">The sequence shown here is derived from an EMBL/GenBank/DDBJ whole genome shotgun (WGS) entry which is preliminary data.</text>
</comment>
<feature type="compositionally biased region" description="Basic residues" evidence="2">
    <location>
        <begin position="1586"/>
        <end position="1599"/>
    </location>
</feature>
<feature type="compositionally biased region" description="Basic and acidic residues" evidence="2">
    <location>
        <begin position="281"/>
        <end position="312"/>
    </location>
</feature>
<feature type="compositionally biased region" description="Polar residues" evidence="2">
    <location>
        <begin position="1357"/>
        <end position="1370"/>
    </location>
</feature>
<feature type="region of interest" description="Disordered" evidence="2">
    <location>
        <begin position="145"/>
        <end position="202"/>
    </location>
</feature>
<keyword evidence="4" id="KW-1185">Reference proteome</keyword>
<feature type="compositionally biased region" description="Acidic residues" evidence="2">
    <location>
        <begin position="1510"/>
        <end position="1526"/>
    </location>
</feature>
<feature type="region of interest" description="Disordered" evidence="2">
    <location>
        <begin position="1558"/>
        <end position="1771"/>
    </location>
</feature>
<accession>A0A8H8DAM7</accession>
<feature type="compositionally biased region" description="Polar residues" evidence="2">
    <location>
        <begin position="1730"/>
        <end position="1746"/>
    </location>
</feature>
<feature type="compositionally biased region" description="Basic and acidic residues" evidence="2">
    <location>
        <begin position="1785"/>
        <end position="1808"/>
    </location>
</feature>
<dbReference type="EMBL" id="JAEOAQ010000008">
    <property type="protein sequence ID" value="KAG5416901.1"/>
    <property type="molecule type" value="Genomic_DNA"/>
</dbReference>
<name>A0A8H8DAM7_9ASCO</name>
<feature type="region of interest" description="Disordered" evidence="2">
    <location>
        <begin position="1209"/>
        <end position="1280"/>
    </location>
</feature>
<evidence type="ECO:0000256" key="1">
    <source>
        <dbReference type="SAM" id="Coils"/>
    </source>
</evidence>
<feature type="compositionally biased region" description="Low complexity" evidence="2">
    <location>
        <begin position="1321"/>
        <end position="1336"/>
    </location>
</feature>
<feature type="compositionally biased region" description="Acidic residues" evidence="2">
    <location>
        <begin position="1025"/>
        <end position="1046"/>
    </location>
</feature>
<feature type="compositionally biased region" description="Polar residues" evidence="2">
    <location>
        <begin position="520"/>
        <end position="530"/>
    </location>
</feature>
<gene>
    <name evidence="3" type="ORF">I9W82_005631</name>
</gene>
<proteinExistence type="predicted"/>
<sequence length="1838" mass="205310">MSNSSHSLYITKRNRRSKDNSNQSDSSATNNRRLGSYHGIASNYNESSSSIINDSHSRALSNNALTVFKAQDAEDVVDWIDNIRARYENLKTKQRQELNELLQQKQDEDFKRKLKSDMQQRHFDEGFAKLGEILERREAENKIKREDTEALLQRRPSSESRNQSSAYSDQLPHWARQNQQVDVEENEEMEESEIDSMDQDEDDLSERYGWHGEERKNIEVTGVSKEDVIEILSSSEEEEEASNSEVYDPSHHSAYHIQHDEYRNDPELYTAQSALAYAQPMERRIDPHFARSGETQERYDEDYYSRAVHTEYGDYEEEEYNEEEDYNEEEYEEDYDDENNGYAYQPQDRGVYADTASHKDHTDPNADEDDEEEIDSMVEYDALQEGDEVDQSDEEIDSMGEYDALQEEEAHAVDDVELDVEREIRSVNDEPFPEQFQHQQRRSVNNESEYDELKSIIQGDEYERSSHMEMEQGDSSGESSVDSDIESLDYGGCTDANYSRQNSAPVSITAMPASPHPFSESENVASNVDSQAEGFADEEKEEDENDDSRNVPTSTYNTLMAFASRALGDRSSHKFKETHTQSGYMADAEYTDSNLPRISKDDDVDSDTQLQSKDFRQDEMAPVPDPFYAQELNDERMKVNDLDENRSEGSLADESQYESHRSDYHPDRVDHVQVEINHNSYGGNGPSQPEPTQVTEMPSALMDSQTAEPEYSSDECPPAPIFKSIEEEEDPETVLRNLKEAEKKYNIKIDAVEELENSIRSFSEPPNDTAKDTSFELSGNILETSDPDPQTEAAKYLQNIPVPVLESIDSASVSSSYGNNSSSVESDEMEVDERADDNVVEAISREESGVEDVNTDSYHDQPPQGSLSGGESVDNMKEDDAEAQSAKDGAVDITDANEDMNKEAIVSYEEGANDSASASPRRDIEAEIPASETLDVNDIDTPMLDSIYESSFLTNNESTTNTDERDENHGKRSSEDADEISSENGAPREQTRDVKETIQSRLERAGTYNFFDGEEEVPIISSGPDSEEEEVTVISSEEEVTNEEENLTVIQIDNGDGPLDVNGAGNVTNTGDLIDDDANSDDQEGLSGAESANSKAEESETDSHHPELSDSKQVVESTHLQREEEEPFLQQNYQGDVSQELVQDVIDLAYRMAENDQNDYNVLDDSFTGHAGEDQEEQIEFPKTEELVTSNRLQQSDIREKLLSIFPNVGPSISATVPQTLSSDTKSSSNTDEEENTGTGSPAEEEEGPEEVSKSNSSSLNEIVESDNGSDLQPSSSRFSAETVNRFLGKVLRGDYFKTGQVTEGASKNIEDGKKQDLSDDSSSSDGSDSDSNGNDTSQEVTGSGSGSESDKERDTSSLPVSQGDQQCNLAKNEMETLANAVSNFIEEMDEGESGTSSASDGTESLKERSPHPNIVHDVVDAAANFVEEMDEGESGTSCESDNTETSKERSPHSNIAHDLADAAANFVAEMDEGESEVNAASDDTETSKDQSPHQNISQDVADAAANFVEEMDDGETSEVSSDEMQVENLQNRISESVRFSDFASRPLLSFSEAAKRFQEQVDKSSDDSSESDESFDVQITYIRPSSRRRKRRRTRRHNLPSTSMELPERKHEVTNLLVPELKPVVDESSESETSHPDDSMSNESVDAYQEHDMEEVGDASINTAPRRESSPAVQVKVETIITPNYEPLEVESEVSPSSESPVLQEQPSLKSSPEVSSASSESPVLQDEIQATLQSIAELESSTPTLKFIEPAPGSMHRRNPTKRKLRKRRRILGLDLSEIERFGSLDDFKEGSDDDSESRGRKRADPNELLQHSSTMGYPASRTRSKSPLKKKRKLE</sequence>
<evidence type="ECO:0000256" key="2">
    <source>
        <dbReference type="SAM" id="MobiDB-lite"/>
    </source>
</evidence>
<feature type="compositionally biased region" description="Polar residues" evidence="2">
    <location>
        <begin position="20"/>
        <end position="33"/>
    </location>
</feature>
<feature type="compositionally biased region" description="Polar residues" evidence="2">
    <location>
        <begin position="1254"/>
        <end position="1280"/>
    </location>
</feature>
<dbReference type="RefSeq" id="XP_067546017.1">
    <property type="nucleotide sequence ID" value="XM_067694829.1"/>
</dbReference>
<feature type="region of interest" description="Disordered" evidence="2">
    <location>
        <begin position="1"/>
        <end position="40"/>
    </location>
</feature>
<feature type="compositionally biased region" description="Basic residues" evidence="2">
    <location>
        <begin position="1825"/>
        <end position="1838"/>
    </location>
</feature>
<feature type="region of interest" description="Disordered" evidence="2">
    <location>
        <begin position="699"/>
        <end position="730"/>
    </location>
</feature>
<feature type="compositionally biased region" description="Acidic residues" evidence="2">
    <location>
        <begin position="313"/>
        <end position="339"/>
    </location>
</feature>
<feature type="compositionally biased region" description="Acidic residues" evidence="2">
    <location>
        <begin position="1073"/>
        <end position="1084"/>
    </location>
</feature>
<feature type="region of interest" description="Disordered" evidence="2">
    <location>
        <begin position="569"/>
        <end position="666"/>
    </location>
</feature>
<feature type="compositionally biased region" description="Polar residues" evidence="2">
    <location>
        <begin position="436"/>
        <end position="447"/>
    </location>
</feature>
<feature type="compositionally biased region" description="Basic and acidic residues" evidence="2">
    <location>
        <begin position="461"/>
        <end position="470"/>
    </location>
</feature>
<feature type="region of interest" description="Disordered" evidence="2">
    <location>
        <begin position="427"/>
        <end position="554"/>
    </location>
</feature>
<feature type="coiled-coil region" evidence="1">
    <location>
        <begin position="80"/>
        <end position="108"/>
    </location>
</feature>
<dbReference type="GeneID" id="93654260"/>
<dbReference type="Proteomes" id="UP000669133">
    <property type="component" value="Unassembled WGS sequence"/>
</dbReference>
<evidence type="ECO:0000313" key="4">
    <source>
        <dbReference type="Proteomes" id="UP000669133"/>
    </source>
</evidence>
<feature type="compositionally biased region" description="Polar residues" evidence="2">
    <location>
        <begin position="1394"/>
        <end position="1403"/>
    </location>
</feature>
<feature type="region of interest" description="Disordered" evidence="2">
    <location>
        <begin position="1295"/>
        <end position="1415"/>
    </location>
</feature>
<feature type="compositionally biased region" description="Polar residues" evidence="2">
    <location>
        <begin position="948"/>
        <end position="961"/>
    </location>
</feature>
<keyword evidence="1" id="KW-0175">Coiled coil</keyword>
<feature type="compositionally biased region" description="Basic and acidic residues" evidence="2">
    <location>
        <begin position="1095"/>
        <end position="1110"/>
    </location>
</feature>
<feature type="compositionally biased region" description="Polar residues" evidence="2">
    <location>
        <begin position="1211"/>
        <end position="1230"/>
    </location>
</feature>